<accession>A0A9N9PM90</accession>
<dbReference type="AlphaFoldDB" id="A0A9N9PM90"/>
<protein>
    <submittedName>
        <fullName evidence="2">Uncharacterized protein</fullName>
    </submittedName>
</protein>
<name>A0A9N9PM90_9HELO</name>
<evidence type="ECO:0000256" key="1">
    <source>
        <dbReference type="SAM" id="MobiDB-lite"/>
    </source>
</evidence>
<gene>
    <name evidence="2" type="ORF">HYFRA_00001785</name>
</gene>
<feature type="compositionally biased region" description="Polar residues" evidence="1">
    <location>
        <begin position="17"/>
        <end position="26"/>
    </location>
</feature>
<feature type="region of interest" description="Disordered" evidence="1">
    <location>
        <begin position="1"/>
        <end position="30"/>
    </location>
</feature>
<comment type="caution">
    <text evidence="2">The sequence shown here is derived from an EMBL/GenBank/DDBJ whole genome shotgun (WGS) entry which is preliminary data.</text>
</comment>
<evidence type="ECO:0000313" key="2">
    <source>
        <dbReference type="EMBL" id="CAG8948665.1"/>
    </source>
</evidence>
<proteinExistence type="predicted"/>
<dbReference type="EMBL" id="CAJVRL010000001">
    <property type="protein sequence ID" value="CAG8948665.1"/>
    <property type="molecule type" value="Genomic_DNA"/>
</dbReference>
<organism evidence="2 3">
    <name type="scientific">Hymenoscyphus fraxineus</name>
    <dbReference type="NCBI Taxonomy" id="746836"/>
    <lineage>
        <taxon>Eukaryota</taxon>
        <taxon>Fungi</taxon>
        <taxon>Dikarya</taxon>
        <taxon>Ascomycota</taxon>
        <taxon>Pezizomycotina</taxon>
        <taxon>Leotiomycetes</taxon>
        <taxon>Helotiales</taxon>
        <taxon>Helotiaceae</taxon>
        <taxon>Hymenoscyphus</taxon>
    </lineage>
</organism>
<dbReference type="Proteomes" id="UP000696280">
    <property type="component" value="Unassembled WGS sequence"/>
</dbReference>
<sequence>MIHMNRSRLAVEGNPRGNVQTSSPATVASVPVKSPLVRSLPILKTGSEVNRNAFNSTRQPGGCGSAVVV</sequence>
<evidence type="ECO:0000313" key="3">
    <source>
        <dbReference type="Proteomes" id="UP000696280"/>
    </source>
</evidence>
<keyword evidence="3" id="KW-1185">Reference proteome</keyword>
<reference evidence="2" key="1">
    <citation type="submission" date="2021-07" db="EMBL/GenBank/DDBJ databases">
        <authorList>
            <person name="Durling M."/>
        </authorList>
    </citation>
    <scope>NUCLEOTIDE SEQUENCE</scope>
</reference>